<organism evidence="1 2">
    <name type="scientific">Trichonephila clavata</name>
    <name type="common">Joro spider</name>
    <name type="synonym">Nephila clavata</name>
    <dbReference type="NCBI Taxonomy" id="2740835"/>
    <lineage>
        <taxon>Eukaryota</taxon>
        <taxon>Metazoa</taxon>
        <taxon>Ecdysozoa</taxon>
        <taxon>Arthropoda</taxon>
        <taxon>Chelicerata</taxon>
        <taxon>Arachnida</taxon>
        <taxon>Araneae</taxon>
        <taxon>Araneomorphae</taxon>
        <taxon>Entelegynae</taxon>
        <taxon>Araneoidea</taxon>
        <taxon>Nephilidae</taxon>
        <taxon>Trichonephila</taxon>
    </lineage>
</organism>
<evidence type="ECO:0000313" key="1">
    <source>
        <dbReference type="EMBL" id="GFQ87461.1"/>
    </source>
</evidence>
<reference evidence="1" key="1">
    <citation type="submission" date="2020-07" db="EMBL/GenBank/DDBJ databases">
        <title>Multicomponent nature underlies the extraordinary mechanical properties of spider dragline silk.</title>
        <authorList>
            <person name="Kono N."/>
            <person name="Nakamura H."/>
            <person name="Mori M."/>
            <person name="Yoshida Y."/>
            <person name="Ohtoshi R."/>
            <person name="Malay A.D."/>
            <person name="Moran D.A.P."/>
            <person name="Tomita M."/>
            <person name="Numata K."/>
            <person name="Arakawa K."/>
        </authorList>
    </citation>
    <scope>NUCLEOTIDE SEQUENCE</scope>
</reference>
<accession>A0A8X6FRY2</accession>
<dbReference type="EMBL" id="BMAO01013261">
    <property type="protein sequence ID" value="GFQ87461.1"/>
    <property type="molecule type" value="Genomic_DNA"/>
</dbReference>
<name>A0A8X6FRY2_TRICU</name>
<dbReference type="AlphaFoldDB" id="A0A8X6FRY2"/>
<protein>
    <submittedName>
        <fullName evidence="1">Uncharacterized protein</fullName>
    </submittedName>
</protein>
<gene>
    <name evidence="1" type="ORF">TNCT_338251</name>
</gene>
<evidence type="ECO:0000313" key="2">
    <source>
        <dbReference type="Proteomes" id="UP000887116"/>
    </source>
</evidence>
<dbReference type="Proteomes" id="UP000887116">
    <property type="component" value="Unassembled WGS sequence"/>
</dbReference>
<keyword evidence="2" id="KW-1185">Reference proteome</keyword>
<dbReference type="OrthoDB" id="10325068at2759"/>
<comment type="caution">
    <text evidence="1">The sequence shown here is derived from an EMBL/GenBank/DDBJ whole genome shotgun (WGS) entry which is preliminary data.</text>
</comment>
<sequence>MHPTTNSEGGCSNANIVCCIVCAARPLPLSPCIFSFRSRFFVWEGHLNVNSVQTRFSSGGWERDGGDPLSSGVRRRLIPGWEFRYRPESSLRPEVDSEATGLLPGSGRFERFLLKTV</sequence>
<proteinExistence type="predicted"/>